<reference evidence="2 3" key="2">
    <citation type="submission" date="2018-11" db="EMBL/GenBank/DDBJ databases">
        <authorList>
            <consortium name="Pathogen Informatics"/>
        </authorList>
    </citation>
    <scope>NUCLEOTIDE SEQUENCE [LARGE SCALE GENOMIC DNA]</scope>
    <source>
        <strain evidence="2 3">Egypt</strain>
    </source>
</reference>
<dbReference type="OrthoDB" id="338854at2759"/>
<gene>
    <name evidence="2" type="ORF">ECPE_LOCUS15474</name>
</gene>
<dbReference type="GO" id="GO:0005096">
    <property type="term" value="F:GTPase activator activity"/>
    <property type="evidence" value="ECO:0007669"/>
    <property type="project" value="TreeGrafter"/>
</dbReference>
<dbReference type="Proteomes" id="UP000272942">
    <property type="component" value="Unassembled WGS sequence"/>
</dbReference>
<evidence type="ECO:0000313" key="2">
    <source>
        <dbReference type="EMBL" id="VDP92746.1"/>
    </source>
</evidence>
<dbReference type="WBParaSite" id="ECPE_0001551401-mRNA-1">
    <property type="protein sequence ID" value="ECPE_0001551401-mRNA-1"/>
    <property type="gene ID" value="ECPE_0001551401"/>
</dbReference>
<evidence type="ECO:0000256" key="1">
    <source>
        <dbReference type="ARBA" id="ARBA00008433"/>
    </source>
</evidence>
<dbReference type="PANTHER" id="PTHR12991">
    <property type="entry name" value="NITROGEN PERMEASE REGULATOR 2/TUMOR SUPPRESSOR CANDIDATE 4"/>
    <property type="match status" value="1"/>
</dbReference>
<dbReference type="Pfam" id="PF06218">
    <property type="entry name" value="NPR2"/>
    <property type="match status" value="1"/>
</dbReference>
<sequence>MGSALTVVHHTLVGVRTTELAAIFFATFENVRGTVIAYQYPANYVTSSQFKEISNAVLPRAELAFRVITVEAFQHHIIGCPQRIESVRYQRNTLQFNICLVIKPKSCHILDDITGCQFATDQSAGGLRLPIQLAYEALVLKINRFFYTLEDDCAFLSKCIDESTGEWTDVNMSCLEAIFQQLHTDGICVYPFENSGSLYLRVSNL</sequence>
<dbReference type="PANTHER" id="PTHR12991:SF10">
    <property type="entry name" value="GATOR COMPLEX PROTEIN NPRL2"/>
    <property type="match status" value="1"/>
</dbReference>
<comment type="similarity">
    <text evidence="1">Belongs to the NPR2 family.</text>
</comment>
<evidence type="ECO:0000313" key="4">
    <source>
        <dbReference type="WBParaSite" id="ECPE_0001551401-mRNA-1"/>
    </source>
</evidence>
<dbReference type="GO" id="GO:1904262">
    <property type="term" value="P:negative regulation of TORC1 signaling"/>
    <property type="evidence" value="ECO:0007669"/>
    <property type="project" value="TreeGrafter"/>
</dbReference>
<keyword evidence="3" id="KW-1185">Reference proteome</keyword>
<name>A0A183B8D9_9TREM</name>
<reference evidence="4" key="1">
    <citation type="submission" date="2016-06" db="UniProtKB">
        <authorList>
            <consortium name="WormBaseParasite"/>
        </authorList>
    </citation>
    <scope>IDENTIFICATION</scope>
</reference>
<evidence type="ECO:0000313" key="3">
    <source>
        <dbReference type="Proteomes" id="UP000272942"/>
    </source>
</evidence>
<dbReference type="InterPro" id="IPR009348">
    <property type="entry name" value="NPR2-like"/>
</dbReference>
<organism evidence="4">
    <name type="scientific">Echinostoma caproni</name>
    <dbReference type="NCBI Taxonomy" id="27848"/>
    <lineage>
        <taxon>Eukaryota</taxon>
        <taxon>Metazoa</taxon>
        <taxon>Spiralia</taxon>
        <taxon>Lophotrochozoa</taxon>
        <taxon>Platyhelminthes</taxon>
        <taxon>Trematoda</taxon>
        <taxon>Digenea</taxon>
        <taxon>Plagiorchiida</taxon>
        <taxon>Echinostomata</taxon>
        <taxon>Echinostomatoidea</taxon>
        <taxon>Echinostomatidae</taxon>
        <taxon>Echinostoma</taxon>
    </lineage>
</organism>
<accession>A0A183B8D9</accession>
<dbReference type="GO" id="GO:1990130">
    <property type="term" value="C:GATOR1 complex"/>
    <property type="evidence" value="ECO:0007669"/>
    <property type="project" value="TreeGrafter"/>
</dbReference>
<dbReference type="GO" id="GO:0010508">
    <property type="term" value="P:positive regulation of autophagy"/>
    <property type="evidence" value="ECO:0007669"/>
    <property type="project" value="TreeGrafter"/>
</dbReference>
<protein>
    <submittedName>
        <fullName evidence="2 4">Uncharacterized protein</fullName>
    </submittedName>
</protein>
<dbReference type="AlphaFoldDB" id="A0A183B8D9"/>
<dbReference type="EMBL" id="UZAN01060694">
    <property type="protein sequence ID" value="VDP92746.1"/>
    <property type="molecule type" value="Genomic_DNA"/>
</dbReference>
<proteinExistence type="inferred from homology"/>
<dbReference type="GO" id="GO:0005774">
    <property type="term" value="C:vacuolar membrane"/>
    <property type="evidence" value="ECO:0007669"/>
    <property type="project" value="TreeGrafter"/>
</dbReference>